<dbReference type="InterPro" id="IPR006260">
    <property type="entry name" value="TonB/TolA_C"/>
</dbReference>
<dbReference type="Proteomes" id="UP000546200">
    <property type="component" value="Unassembled WGS sequence"/>
</dbReference>
<dbReference type="EMBL" id="JACIJK010000001">
    <property type="protein sequence ID" value="MBB5713592.1"/>
    <property type="molecule type" value="Genomic_DNA"/>
</dbReference>
<dbReference type="Pfam" id="PF03544">
    <property type="entry name" value="TonB_C"/>
    <property type="match status" value="1"/>
</dbReference>
<dbReference type="AlphaFoldDB" id="A0A7W9BAF3"/>
<dbReference type="InterPro" id="IPR037682">
    <property type="entry name" value="TonB_C"/>
</dbReference>
<evidence type="ECO:0000256" key="1">
    <source>
        <dbReference type="ARBA" id="ARBA00004167"/>
    </source>
</evidence>
<evidence type="ECO:0000256" key="2">
    <source>
        <dbReference type="ARBA" id="ARBA00022692"/>
    </source>
</evidence>
<keyword evidence="2" id="KW-0812">Transmembrane</keyword>
<name>A0A7W9BAF3_9SPHN</name>
<comment type="caution">
    <text evidence="6">The sequence shown here is derived from an EMBL/GenBank/DDBJ whole genome shotgun (WGS) entry which is preliminary data.</text>
</comment>
<evidence type="ECO:0000313" key="6">
    <source>
        <dbReference type="EMBL" id="MBB5713592.1"/>
    </source>
</evidence>
<sequence length="224" mass="23913">MYADRYARSGGFKPGSLGIALAINAAAVAALMLASPTVRGVAVDPPLLTKNIPIDPPPEPLPPPPEVHKQVAPSPSIINTVPQIIKLEPADPIFELPVQPYVPPLGPASGEGTGTTVAPIATPTPSLPALISPKVDPRYADLFQPPYPPSEQRAGRTGRVELRVLVGVDGRVKQVDRLLATSDAFFEVTRQRALTRWRFTPATRGGIPVEAWRTMGVSFVLNDE</sequence>
<accession>A0A7W9BAF3</accession>
<reference evidence="6 7" key="1">
    <citation type="submission" date="2020-08" db="EMBL/GenBank/DDBJ databases">
        <title>Genomic Encyclopedia of Type Strains, Phase IV (KMG-IV): sequencing the most valuable type-strain genomes for metagenomic binning, comparative biology and taxonomic classification.</title>
        <authorList>
            <person name="Goeker M."/>
        </authorList>
    </citation>
    <scope>NUCLEOTIDE SEQUENCE [LARGE SCALE GENOMIC DNA]</scope>
    <source>
        <strain evidence="6 7">DSM 100044</strain>
    </source>
</reference>
<evidence type="ECO:0000259" key="5">
    <source>
        <dbReference type="PROSITE" id="PS52015"/>
    </source>
</evidence>
<protein>
    <submittedName>
        <fullName evidence="6">Protein TonB</fullName>
    </submittedName>
</protein>
<evidence type="ECO:0000313" key="7">
    <source>
        <dbReference type="Proteomes" id="UP000546200"/>
    </source>
</evidence>
<gene>
    <name evidence="6" type="ORF">FHS94_000411</name>
</gene>
<dbReference type="RefSeq" id="WP_184054061.1">
    <property type="nucleotide sequence ID" value="NZ_JACIJK010000001.1"/>
</dbReference>
<comment type="subcellular location">
    <subcellularLocation>
        <location evidence="1">Membrane</location>
        <topology evidence="1">Single-pass membrane protein</topology>
    </subcellularLocation>
</comment>
<dbReference type="PROSITE" id="PS52015">
    <property type="entry name" value="TONB_CTD"/>
    <property type="match status" value="1"/>
</dbReference>
<evidence type="ECO:0000256" key="4">
    <source>
        <dbReference type="ARBA" id="ARBA00023136"/>
    </source>
</evidence>
<dbReference type="NCBIfam" id="TIGR01352">
    <property type="entry name" value="tonB_Cterm"/>
    <property type="match status" value="1"/>
</dbReference>
<evidence type="ECO:0000256" key="3">
    <source>
        <dbReference type="ARBA" id="ARBA00022989"/>
    </source>
</evidence>
<proteinExistence type="predicted"/>
<keyword evidence="3" id="KW-1133">Transmembrane helix</keyword>
<dbReference type="SUPFAM" id="SSF74653">
    <property type="entry name" value="TolA/TonB C-terminal domain"/>
    <property type="match status" value="1"/>
</dbReference>
<keyword evidence="7" id="KW-1185">Reference proteome</keyword>
<keyword evidence="4" id="KW-0472">Membrane</keyword>
<dbReference type="Gene3D" id="3.30.1150.10">
    <property type="match status" value="1"/>
</dbReference>
<organism evidence="6 7">
    <name type="scientific">Sphingomonas aerophila</name>
    <dbReference type="NCBI Taxonomy" id="1344948"/>
    <lineage>
        <taxon>Bacteria</taxon>
        <taxon>Pseudomonadati</taxon>
        <taxon>Pseudomonadota</taxon>
        <taxon>Alphaproteobacteria</taxon>
        <taxon>Sphingomonadales</taxon>
        <taxon>Sphingomonadaceae</taxon>
        <taxon>Sphingomonas</taxon>
    </lineage>
</organism>
<dbReference type="GO" id="GO:0055085">
    <property type="term" value="P:transmembrane transport"/>
    <property type="evidence" value="ECO:0007669"/>
    <property type="project" value="InterPro"/>
</dbReference>
<feature type="domain" description="TonB C-terminal" evidence="5">
    <location>
        <begin position="132"/>
        <end position="224"/>
    </location>
</feature>
<dbReference type="GO" id="GO:0016020">
    <property type="term" value="C:membrane"/>
    <property type="evidence" value="ECO:0007669"/>
    <property type="project" value="UniProtKB-SubCell"/>
</dbReference>